<dbReference type="Proteomes" id="UP001362999">
    <property type="component" value="Unassembled WGS sequence"/>
</dbReference>
<proteinExistence type="predicted"/>
<accession>A0AAW0AIH6</accession>
<keyword evidence="2" id="KW-1185">Reference proteome</keyword>
<evidence type="ECO:0000313" key="2">
    <source>
        <dbReference type="Proteomes" id="UP001362999"/>
    </source>
</evidence>
<dbReference type="Gene3D" id="3.80.10.10">
    <property type="entry name" value="Ribonuclease Inhibitor"/>
    <property type="match status" value="1"/>
</dbReference>
<evidence type="ECO:0000313" key="1">
    <source>
        <dbReference type="EMBL" id="KAK7012957.1"/>
    </source>
</evidence>
<gene>
    <name evidence="1" type="ORF">R3P38DRAFT_2377998</name>
</gene>
<dbReference type="AlphaFoldDB" id="A0AAW0AIH6"/>
<name>A0AAW0AIH6_9AGAR</name>
<comment type="caution">
    <text evidence="1">The sequence shown here is derived from an EMBL/GenBank/DDBJ whole genome shotgun (WGS) entry which is preliminary data.</text>
</comment>
<dbReference type="EMBL" id="JAWWNJ010000061">
    <property type="protein sequence ID" value="KAK7012957.1"/>
    <property type="molecule type" value="Genomic_DNA"/>
</dbReference>
<protein>
    <recommendedName>
        <fullName evidence="3">F-box domain-containing protein</fullName>
    </recommendedName>
</protein>
<dbReference type="InterPro" id="IPR032675">
    <property type="entry name" value="LRR_dom_sf"/>
</dbReference>
<feature type="non-terminal residue" evidence="1">
    <location>
        <position position="432"/>
    </location>
</feature>
<sequence>MHPCWNVSELTRMIFEHIDHPAIETLQGIRYRLALTCRQFSGPALDLLWRRSSQGRIYRLLEFLPKNAYEKDGADSIRIILPLEPRDWDPVLAYTRRIRHLSVGLFDEPSQFDSSILESLIALPTGFLLPNVQSLFCDYASALFSYLPVLVGPRLSKIEICGRGPLSRLSAMESFATTWHSLEDATLYGLEEIFTKWSSYFVARLKQPRFLSFVSVDTDAYRHMAAFRTLEILKIERLESAPFPVLNVEPSQTLFPALRDLELNASDPYFLTNFVTALRTAPLHTLIANATKSPTVAYSDCTTFFSALYSTCHLTRLTLLNINLQEGNSVSIDGVYHSLKAVDVLQPLLGCRSLRCLRLKLPFGLVIESNEFVEEMARAWPNIELLSLSAKHAVPPRHPTIMALISFSRHCPRLSGLVMPVNATEVRMDDAL</sequence>
<organism evidence="1 2">
    <name type="scientific">Favolaschia claudopus</name>
    <dbReference type="NCBI Taxonomy" id="2862362"/>
    <lineage>
        <taxon>Eukaryota</taxon>
        <taxon>Fungi</taxon>
        <taxon>Dikarya</taxon>
        <taxon>Basidiomycota</taxon>
        <taxon>Agaricomycotina</taxon>
        <taxon>Agaricomycetes</taxon>
        <taxon>Agaricomycetidae</taxon>
        <taxon>Agaricales</taxon>
        <taxon>Marasmiineae</taxon>
        <taxon>Mycenaceae</taxon>
        <taxon>Favolaschia</taxon>
    </lineage>
</organism>
<evidence type="ECO:0008006" key="3">
    <source>
        <dbReference type="Google" id="ProtNLM"/>
    </source>
</evidence>
<reference evidence="1 2" key="1">
    <citation type="journal article" date="2024" name="J Genomics">
        <title>Draft genome sequencing and assembly of Favolaschia claudopus CIRM-BRFM 2984 isolated from oak limbs.</title>
        <authorList>
            <person name="Navarro D."/>
            <person name="Drula E."/>
            <person name="Chaduli D."/>
            <person name="Cazenave R."/>
            <person name="Ahrendt S."/>
            <person name="Wang J."/>
            <person name="Lipzen A."/>
            <person name="Daum C."/>
            <person name="Barry K."/>
            <person name="Grigoriev I.V."/>
            <person name="Favel A."/>
            <person name="Rosso M.N."/>
            <person name="Martin F."/>
        </authorList>
    </citation>
    <scope>NUCLEOTIDE SEQUENCE [LARGE SCALE GENOMIC DNA]</scope>
    <source>
        <strain evidence="1 2">CIRM-BRFM 2984</strain>
    </source>
</reference>